<feature type="binding site" evidence="11">
    <location>
        <begin position="14"/>
        <end position="17"/>
    </location>
    <ligand>
        <name>NADP(+)</name>
        <dbReference type="ChEBI" id="CHEBI:58349"/>
    </ligand>
</feature>
<dbReference type="Gene3D" id="3.40.50.720">
    <property type="entry name" value="NAD(P)-binding Rossmann-like Domain"/>
    <property type="match status" value="1"/>
</dbReference>
<protein>
    <recommendedName>
        <fullName evidence="3 12">3-oxoacyl-[acyl-carrier-protein] reductase</fullName>
        <ecNumber evidence="3 12">1.1.1.100</ecNumber>
    </recommendedName>
</protein>
<keyword evidence="9 12" id="KW-0275">Fatty acid biosynthesis</keyword>
<dbReference type="InterPro" id="IPR050259">
    <property type="entry name" value="SDR"/>
</dbReference>
<dbReference type="AlphaFoldDB" id="A0A7Y2EB01"/>
<dbReference type="EC" id="1.1.1.100" evidence="3 12"/>
<feature type="domain" description="Ketoreductase" evidence="13">
    <location>
        <begin position="8"/>
        <end position="187"/>
    </location>
</feature>
<evidence type="ECO:0000256" key="5">
    <source>
        <dbReference type="ARBA" id="ARBA00022832"/>
    </source>
</evidence>
<dbReference type="NCBIfam" id="NF005559">
    <property type="entry name" value="PRK07231.1"/>
    <property type="match status" value="1"/>
</dbReference>
<feature type="binding site" evidence="11">
    <location>
        <position position="91"/>
    </location>
    <ligand>
        <name>NADP(+)</name>
        <dbReference type="ChEBI" id="CHEBI:58349"/>
    </ligand>
</feature>
<evidence type="ECO:0000256" key="1">
    <source>
        <dbReference type="ARBA" id="ARBA00005194"/>
    </source>
</evidence>
<evidence type="ECO:0000256" key="11">
    <source>
        <dbReference type="PIRSR" id="PIRSR611284-2"/>
    </source>
</evidence>
<comment type="catalytic activity">
    <reaction evidence="12">
        <text>a (3R)-hydroxyacyl-[ACP] + NADP(+) = a 3-oxoacyl-[ACP] + NADPH + H(+)</text>
        <dbReference type="Rhea" id="RHEA:17397"/>
        <dbReference type="Rhea" id="RHEA-COMP:9916"/>
        <dbReference type="Rhea" id="RHEA-COMP:9945"/>
        <dbReference type="ChEBI" id="CHEBI:15378"/>
        <dbReference type="ChEBI" id="CHEBI:57783"/>
        <dbReference type="ChEBI" id="CHEBI:58349"/>
        <dbReference type="ChEBI" id="CHEBI:78776"/>
        <dbReference type="ChEBI" id="CHEBI:78827"/>
        <dbReference type="EC" id="1.1.1.100"/>
    </reaction>
</comment>
<reference evidence="14 15" key="1">
    <citation type="submission" date="2020-03" db="EMBL/GenBank/DDBJ databases">
        <title>Metabolic flexibility allows generalist bacteria to become dominant in a frequently disturbed ecosystem.</title>
        <authorList>
            <person name="Chen Y.-J."/>
            <person name="Leung P.M."/>
            <person name="Bay S.K."/>
            <person name="Hugenholtz P."/>
            <person name="Kessler A.J."/>
            <person name="Shelley G."/>
            <person name="Waite D.W."/>
            <person name="Cook P.L."/>
            <person name="Greening C."/>
        </authorList>
    </citation>
    <scope>NUCLEOTIDE SEQUENCE [LARGE SCALE GENOMIC DNA]</scope>
    <source>
        <strain evidence="14">SS_bin_28</strain>
    </source>
</reference>
<comment type="pathway">
    <text evidence="1 12">Lipid metabolism; fatty acid biosynthesis.</text>
</comment>
<accession>A0A7Y2EB01</accession>
<evidence type="ECO:0000256" key="9">
    <source>
        <dbReference type="ARBA" id="ARBA00023160"/>
    </source>
</evidence>
<evidence type="ECO:0000313" key="14">
    <source>
        <dbReference type="EMBL" id="NNF07810.1"/>
    </source>
</evidence>
<comment type="caution">
    <text evidence="14">The sequence shown here is derived from an EMBL/GenBank/DDBJ whole genome shotgun (WGS) entry which is preliminary data.</text>
</comment>
<dbReference type="CDD" id="cd05333">
    <property type="entry name" value="BKR_SDR_c"/>
    <property type="match status" value="1"/>
</dbReference>
<sequence length="249" mass="26235">MSQPLEGQVALVTGASRGIGHEIAMELARQGADVVVAARSKDRVEPVAQEIEKLGRKSLALELDVANLEQVQESAKVIGEALGKVTVLVNNAGVTRDQLLARMKADDWNQVLQINLNGTFYCTKVFSRDMMRARSGRIINISSVIGTIGNAGQTNYAASKAAVHGLTRSVAKELGSRGVTVNAIAPGYIQTAMTQELGEDVQASLLKSIPLGRLGEPGDIAKVVSFLASPSAAYITGQVIHVDGGMVMA</sequence>
<dbReference type="SUPFAM" id="SSF51735">
    <property type="entry name" value="NAD(P)-binding Rossmann-fold domains"/>
    <property type="match status" value="1"/>
</dbReference>
<proteinExistence type="inferred from homology"/>
<evidence type="ECO:0000313" key="15">
    <source>
        <dbReference type="Proteomes" id="UP000547674"/>
    </source>
</evidence>
<dbReference type="NCBIfam" id="NF004197">
    <property type="entry name" value="PRK05653.1-1"/>
    <property type="match status" value="1"/>
</dbReference>
<dbReference type="UniPathway" id="UPA00094"/>
<keyword evidence="8 12" id="KW-0443">Lipid metabolism</keyword>
<dbReference type="PRINTS" id="PR00080">
    <property type="entry name" value="SDRFAMILY"/>
</dbReference>
<dbReference type="InterPro" id="IPR057326">
    <property type="entry name" value="KR_dom"/>
</dbReference>
<evidence type="ECO:0000256" key="6">
    <source>
        <dbReference type="ARBA" id="ARBA00022857"/>
    </source>
</evidence>
<evidence type="ECO:0000256" key="3">
    <source>
        <dbReference type="ARBA" id="ARBA00012948"/>
    </source>
</evidence>
<feature type="binding site" evidence="11">
    <location>
        <position position="189"/>
    </location>
    <ligand>
        <name>NADP(+)</name>
        <dbReference type="ChEBI" id="CHEBI:58349"/>
    </ligand>
</feature>
<dbReference type="InterPro" id="IPR036291">
    <property type="entry name" value="NAD(P)-bd_dom_sf"/>
</dbReference>
<dbReference type="PROSITE" id="PS00061">
    <property type="entry name" value="ADH_SHORT"/>
    <property type="match status" value="1"/>
</dbReference>
<comment type="subunit">
    <text evidence="12">Homotetramer.</text>
</comment>
<organism evidence="14 15">
    <name type="scientific">Eiseniibacteriota bacterium</name>
    <dbReference type="NCBI Taxonomy" id="2212470"/>
    <lineage>
        <taxon>Bacteria</taxon>
        <taxon>Candidatus Eiseniibacteriota</taxon>
    </lineage>
</organism>
<evidence type="ECO:0000256" key="2">
    <source>
        <dbReference type="ARBA" id="ARBA00006484"/>
    </source>
</evidence>
<keyword evidence="6 11" id="KW-0521">NADP</keyword>
<dbReference type="InterPro" id="IPR020904">
    <property type="entry name" value="Sc_DH/Rdtase_CS"/>
</dbReference>
<dbReference type="Pfam" id="PF13561">
    <property type="entry name" value="adh_short_C2"/>
    <property type="match status" value="1"/>
</dbReference>
<keyword evidence="5 12" id="KW-0276">Fatty acid metabolism</keyword>
<dbReference type="NCBIfam" id="NF009466">
    <property type="entry name" value="PRK12826.1-2"/>
    <property type="match status" value="1"/>
</dbReference>
<dbReference type="GO" id="GO:0004316">
    <property type="term" value="F:3-oxoacyl-[acyl-carrier-protein] reductase (NADPH) activity"/>
    <property type="evidence" value="ECO:0007669"/>
    <property type="project" value="UniProtKB-UniRule"/>
</dbReference>
<dbReference type="EMBL" id="JABDJR010000552">
    <property type="protein sequence ID" value="NNF07810.1"/>
    <property type="molecule type" value="Genomic_DNA"/>
</dbReference>
<evidence type="ECO:0000256" key="12">
    <source>
        <dbReference type="RuleBase" id="RU366074"/>
    </source>
</evidence>
<evidence type="ECO:0000256" key="4">
    <source>
        <dbReference type="ARBA" id="ARBA00022516"/>
    </source>
</evidence>
<evidence type="ECO:0000259" key="13">
    <source>
        <dbReference type="SMART" id="SM00822"/>
    </source>
</evidence>
<dbReference type="FunFam" id="3.40.50.720:FF:000037">
    <property type="entry name" value="3-oxoacyl-[acyl-carrier-protein] reductase FabG"/>
    <property type="match status" value="1"/>
</dbReference>
<dbReference type="NCBIfam" id="TIGR01830">
    <property type="entry name" value="3oxo_ACP_reduc"/>
    <property type="match status" value="1"/>
</dbReference>
<dbReference type="PRINTS" id="PR00081">
    <property type="entry name" value="GDHRDH"/>
</dbReference>
<dbReference type="GO" id="GO:0051287">
    <property type="term" value="F:NAD binding"/>
    <property type="evidence" value="ECO:0007669"/>
    <property type="project" value="UniProtKB-UniRule"/>
</dbReference>
<dbReference type="InterPro" id="IPR011284">
    <property type="entry name" value="3oxo_ACP_reduc"/>
</dbReference>
<gene>
    <name evidence="14" type="primary">fabG</name>
    <name evidence="14" type="ORF">HKN21_13685</name>
</gene>
<name>A0A7Y2EB01_UNCEI</name>
<dbReference type="InterPro" id="IPR002347">
    <property type="entry name" value="SDR_fam"/>
</dbReference>
<keyword evidence="7 12" id="KW-0560">Oxidoreductase</keyword>
<dbReference type="GO" id="GO:0006633">
    <property type="term" value="P:fatty acid biosynthetic process"/>
    <property type="evidence" value="ECO:0007669"/>
    <property type="project" value="UniProtKB-UniPathway"/>
</dbReference>
<comment type="similarity">
    <text evidence="2 12">Belongs to the short-chain dehydrogenases/reductases (SDR) family.</text>
</comment>
<dbReference type="SMART" id="SM00822">
    <property type="entry name" value="PKS_KR"/>
    <property type="match status" value="1"/>
</dbReference>
<feature type="active site" description="Proton acceptor" evidence="10">
    <location>
        <position position="156"/>
    </location>
</feature>
<dbReference type="Proteomes" id="UP000547674">
    <property type="component" value="Unassembled WGS sequence"/>
</dbReference>
<keyword evidence="4 12" id="KW-0444">Lipid biosynthesis</keyword>
<dbReference type="PANTHER" id="PTHR42879">
    <property type="entry name" value="3-OXOACYL-(ACYL-CARRIER-PROTEIN) REDUCTASE"/>
    <property type="match status" value="1"/>
</dbReference>
<dbReference type="PANTHER" id="PTHR42879:SF2">
    <property type="entry name" value="3-OXOACYL-[ACYL-CARRIER-PROTEIN] REDUCTASE FABG"/>
    <property type="match status" value="1"/>
</dbReference>
<evidence type="ECO:0000256" key="7">
    <source>
        <dbReference type="ARBA" id="ARBA00023002"/>
    </source>
</evidence>
<evidence type="ECO:0000256" key="8">
    <source>
        <dbReference type="ARBA" id="ARBA00023098"/>
    </source>
</evidence>
<evidence type="ECO:0000256" key="10">
    <source>
        <dbReference type="PIRSR" id="PIRSR611284-1"/>
    </source>
</evidence>
<feature type="binding site" evidence="11">
    <location>
        <begin position="156"/>
        <end position="160"/>
    </location>
    <ligand>
        <name>NADP(+)</name>
        <dbReference type="ChEBI" id="CHEBI:58349"/>
    </ligand>
</feature>
<comment type="function">
    <text evidence="12">Catalyzes the NADPH-dependent reduction of beta-ketoacyl-ACP substrates to beta-hydroxyacyl-ACP products, the first reductive step in the elongation cycle of fatty acid biosynthesis.</text>
</comment>